<dbReference type="Proteomes" id="UP000316855">
    <property type="component" value="Chromosome"/>
</dbReference>
<dbReference type="KEGG" id="gax:Pan161_53440"/>
<dbReference type="Pfam" id="PF20013">
    <property type="entry name" value="GAP1-N2"/>
    <property type="match status" value="1"/>
</dbReference>
<evidence type="ECO:0000313" key="6">
    <source>
        <dbReference type="EMBL" id="QDT93662.1"/>
    </source>
</evidence>
<protein>
    <submittedName>
        <fullName evidence="6">Uncharacterized protein</fullName>
    </submittedName>
</protein>
<evidence type="ECO:0000256" key="1">
    <source>
        <dbReference type="SAM" id="Coils"/>
    </source>
</evidence>
<keyword evidence="3" id="KW-0812">Transmembrane</keyword>
<evidence type="ECO:0000256" key="2">
    <source>
        <dbReference type="SAM" id="MobiDB-lite"/>
    </source>
</evidence>
<dbReference type="AlphaFoldDB" id="A0A517VKW8"/>
<feature type="domain" description="GTPase-associated protein 1 N-terminal" evidence="4">
    <location>
        <begin position="1"/>
        <end position="127"/>
    </location>
</feature>
<feature type="transmembrane region" description="Helical" evidence="3">
    <location>
        <begin position="354"/>
        <end position="374"/>
    </location>
</feature>
<feature type="coiled-coil region" evidence="1">
    <location>
        <begin position="771"/>
        <end position="810"/>
    </location>
</feature>
<dbReference type="EMBL" id="CP036343">
    <property type="protein sequence ID" value="QDT93662.1"/>
    <property type="molecule type" value="Genomic_DNA"/>
</dbReference>
<evidence type="ECO:0000259" key="5">
    <source>
        <dbReference type="Pfam" id="PF20014"/>
    </source>
</evidence>
<dbReference type="InterPro" id="IPR045401">
    <property type="entry name" value="GAP1-M"/>
</dbReference>
<reference evidence="6 7" key="1">
    <citation type="submission" date="2019-02" db="EMBL/GenBank/DDBJ databases">
        <title>Deep-cultivation of Planctomycetes and their phenomic and genomic characterization uncovers novel biology.</title>
        <authorList>
            <person name="Wiegand S."/>
            <person name="Jogler M."/>
            <person name="Boedeker C."/>
            <person name="Pinto D."/>
            <person name="Vollmers J."/>
            <person name="Rivas-Marin E."/>
            <person name="Kohn T."/>
            <person name="Peeters S.H."/>
            <person name="Heuer A."/>
            <person name="Rast P."/>
            <person name="Oberbeckmann S."/>
            <person name="Bunk B."/>
            <person name="Jeske O."/>
            <person name="Meyerdierks A."/>
            <person name="Storesund J.E."/>
            <person name="Kallscheuer N."/>
            <person name="Luecker S."/>
            <person name="Lage O.M."/>
            <person name="Pohl T."/>
            <person name="Merkel B.J."/>
            <person name="Hornburger P."/>
            <person name="Mueller R.-W."/>
            <person name="Bruemmer F."/>
            <person name="Labrenz M."/>
            <person name="Spormann A.M."/>
            <person name="Op den Camp H."/>
            <person name="Overmann J."/>
            <person name="Amann R."/>
            <person name="Jetten M.S.M."/>
            <person name="Mascher T."/>
            <person name="Medema M.H."/>
            <person name="Devos D.P."/>
            <person name="Kaster A.-K."/>
            <person name="Ovreas L."/>
            <person name="Rohde M."/>
            <person name="Galperin M.Y."/>
            <person name="Jogler C."/>
        </authorList>
    </citation>
    <scope>NUCLEOTIDE SEQUENCE [LARGE SCALE GENOMIC DNA]</scope>
    <source>
        <strain evidence="6 7">Pan161</strain>
    </source>
</reference>
<feature type="compositionally biased region" description="Polar residues" evidence="2">
    <location>
        <begin position="415"/>
        <end position="439"/>
    </location>
</feature>
<evidence type="ECO:0000256" key="3">
    <source>
        <dbReference type="SAM" id="Phobius"/>
    </source>
</evidence>
<evidence type="ECO:0000259" key="4">
    <source>
        <dbReference type="Pfam" id="PF20013"/>
    </source>
</evidence>
<organism evidence="6 7">
    <name type="scientific">Gimesia algae</name>
    <dbReference type="NCBI Taxonomy" id="2527971"/>
    <lineage>
        <taxon>Bacteria</taxon>
        <taxon>Pseudomonadati</taxon>
        <taxon>Planctomycetota</taxon>
        <taxon>Planctomycetia</taxon>
        <taxon>Planctomycetales</taxon>
        <taxon>Planctomycetaceae</taxon>
        <taxon>Gimesia</taxon>
    </lineage>
</organism>
<keyword evidence="7" id="KW-1185">Reference proteome</keyword>
<keyword evidence="3" id="KW-1133">Transmembrane helix</keyword>
<dbReference type="InterPro" id="IPR045402">
    <property type="entry name" value="GAP1-N2"/>
</dbReference>
<sequence length="862" mass="95938">MSQEILYTSAPEGLKPGSSGFCTVVSTSGMAQNLAMKLESMSGYRHAFPPHSKEARFNPVNYSHLTIQVGGRKYHVLSRIADAGLDYTQRSNKLAHHVALDQADLPPAGPAALLATPGFSSMKWDGQVQLIPRRLEMESPPVATGPCRVWENTMGDAGWAGVVASHLLTRPDKTISIIFPRGTDTLSLVCEVFSLLPENHRWQTTFSTYFTKLPAGMDCQLRFVLDGTSEATALRRHPHAAVIDLAASAKVTESHPLITLARSGQIEKPRPPVPRKPVPVIPTPPLTGNHPSAQEATEFEVTTQNLVANTEIAGTYQYGKPQGRPANGQRLPGAHLPPQKQADYSRKKRRSNRLLKWLMGGSLLLILLLLAFLAGSRFGNHNLPVPTDDGAQDSKPASADAELIPDLGKQHAQSEPDTTTSKTTSAPAGAESSATTKDMTSAPGFKTTKPEPEPAAAKPKAKTDPFEDIASKEYYLQLPMFESTENKALAKLILEPEQQLKLAVRGGKLLFNGNADFKIVPESATKSESTWKVIKFSENPLNPNSDIGIFQLKDDLLSFKWSEKNNKDDFIFQFAILSLGIDKIEKAVLCKLNTPQRSIPLEMKSSSAATAFAMHADIPVPDVLKSVSQHIYLEINKIDMNSEFTQDIVIPQIPLPIVDATSGQANASKDQFTVKVLARPAPNITHLSDKNAPRFNINFQCIRDREQNTRLEGKLYAYPWYIIKTYGQDDFAIVSTATPQSNETNNFLWSYKHRNHLIRELKDTQIGNKTLNSLDQKIKKEKSKLEKNAKKDEKDEQEKSRELIAKWNKQKEEIKDLITYYPEELKFFEETFKPGTTGCQIHYRLFLKLDDHEIDLYRSREK</sequence>
<dbReference type="Pfam" id="PF20014">
    <property type="entry name" value="GAP1-M"/>
    <property type="match status" value="1"/>
</dbReference>
<gene>
    <name evidence="6" type="ORF">Pan161_53440</name>
</gene>
<feature type="region of interest" description="Disordered" evidence="2">
    <location>
        <begin position="408"/>
        <end position="463"/>
    </location>
</feature>
<keyword evidence="3" id="KW-0472">Membrane</keyword>
<feature type="region of interest" description="Disordered" evidence="2">
    <location>
        <begin position="316"/>
        <end position="347"/>
    </location>
</feature>
<evidence type="ECO:0000313" key="7">
    <source>
        <dbReference type="Proteomes" id="UP000316855"/>
    </source>
</evidence>
<proteinExistence type="predicted"/>
<name>A0A517VKW8_9PLAN</name>
<accession>A0A517VKW8</accession>
<dbReference type="RefSeq" id="WP_145231642.1">
    <property type="nucleotide sequence ID" value="NZ_CP036343.1"/>
</dbReference>
<dbReference type="OrthoDB" id="224753at2"/>
<keyword evidence="1" id="KW-0175">Coiled coil</keyword>
<feature type="domain" description="GTPase-associated protein 1 middle" evidence="5">
    <location>
        <begin position="152"/>
        <end position="246"/>
    </location>
</feature>